<sequence>MREIKFRGFSIDGLGWVYGLPCYDEYGVITEICFYKDFYNGVQFEDVILESIGQYTGLKDVNGMEIYEGDIITDSRKRLFKVEWNDWGWFNRPITNETSYPFFNNGIMKYMEIIGNIYENPELL</sequence>
<dbReference type="Pfam" id="PF09643">
    <property type="entry name" value="YopX"/>
    <property type="match status" value="1"/>
</dbReference>
<protein>
    <recommendedName>
        <fullName evidence="1">YopX protein domain-containing protein</fullName>
    </recommendedName>
</protein>
<dbReference type="KEGG" id="crs:FQB35_09805"/>
<evidence type="ECO:0000259" key="1">
    <source>
        <dbReference type="Pfam" id="PF09643"/>
    </source>
</evidence>
<dbReference type="Proteomes" id="UP000324646">
    <property type="component" value="Chromosome"/>
</dbReference>
<dbReference type="SUPFAM" id="SSF159006">
    <property type="entry name" value="YopX-like"/>
    <property type="match status" value="1"/>
</dbReference>
<dbReference type="RefSeq" id="WP_148809749.1">
    <property type="nucleotide sequence ID" value="NZ_CP042243.1"/>
</dbReference>
<evidence type="ECO:0000313" key="2">
    <source>
        <dbReference type="EMBL" id="QEK12597.1"/>
    </source>
</evidence>
<proteinExistence type="predicted"/>
<dbReference type="AlphaFoldDB" id="A0A5C0SFV8"/>
<keyword evidence="3" id="KW-1185">Reference proteome</keyword>
<dbReference type="Gene3D" id="2.30.30.290">
    <property type="entry name" value="YopX-like domains"/>
    <property type="match status" value="1"/>
</dbReference>
<dbReference type="InterPro" id="IPR019096">
    <property type="entry name" value="YopX_protein"/>
</dbReference>
<name>A0A5C0SFV8_CRATE</name>
<dbReference type="InterPro" id="IPR023385">
    <property type="entry name" value="YopX-like_C"/>
</dbReference>
<reference evidence="2 3" key="1">
    <citation type="submission" date="2019-07" db="EMBL/GenBank/DDBJ databases">
        <title>Complete genome of Crassaminicella thermophila SY095.</title>
        <authorList>
            <person name="Li X."/>
        </authorList>
    </citation>
    <scope>NUCLEOTIDE SEQUENCE [LARGE SCALE GENOMIC DNA]</scope>
    <source>
        <strain evidence="2 3">SY095</strain>
    </source>
</reference>
<gene>
    <name evidence="2" type="ORF">FQB35_09805</name>
</gene>
<organism evidence="2 3">
    <name type="scientific">Crassaminicella thermophila</name>
    <dbReference type="NCBI Taxonomy" id="2599308"/>
    <lineage>
        <taxon>Bacteria</taxon>
        <taxon>Bacillati</taxon>
        <taxon>Bacillota</taxon>
        <taxon>Clostridia</taxon>
        <taxon>Eubacteriales</taxon>
        <taxon>Clostridiaceae</taxon>
        <taxon>Crassaminicella</taxon>
    </lineage>
</organism>
<evidence type="ECO:0000313" key="3">
    <source>
        <dbReference type="Proteomes" id="UP000324646"/>
    </source>
</evidence>
<dbReference type="OrthoDB" id="1809393at2"/>
<feature type="domain" description="YopX protein" evidence="1">
    <location>
        <begin position="6"/>
        <end position="124"/>
    </location>
</feature>
<accession>A0A5C0SFV8</accession>
<dbReference type="EMBL" id="CP042243">
    <property type="protein sequence ID" value="QEK12597.1"/>
    <property type="molecule type" value="Genomic_DNA"/>
</dbReference>